<reference evidence="2" key="1">
    <citation type="submission" date="2020-02" db="EMBL/GenBank/DDBJ databases">
        <authorList>
            <person name="Meier V. D."/>
        </authorList>
    </citation>
    <scope>NUCLEOTIDE SEQUENCE</scope>
    <source>
        <strain evidence="2">AVDCRST_MAG66</strain>
    </source>
</reference>
<name>A0A6J4QFT8_9PSEU</name>
<feature type="region of interest" description="Disordered" evidence="1">
    <location>
        <begin position="1"/>
        <end position="31"/>
    </location>
</feature>
<gene>
    <name evidence="2" type="ORF">AVDCRST_MAG66-4177</name>
</gene>
<feature type="compositionally biased region" description="Basic residues" evidence="1">
    <location>
        <begin position="1"/>
        <end position="13"/>
    </location>
</feature>
<evidence type="ECO:0000256" key="1">
    <source>
        <dbReference type="SAM" id="MobiDB-lite"/>
    </source>
</evidence>
<feature type="non-terminal residue" evidence="2">
    <location>
        <position position="1"/>
    </location>
</feature>
<sequence>GAGGPRRPRRRCRTGGCRRSSRPPASGPSPA</sequence>
<feature type="compositionally biased region" description="Low complexity" evidence="1">
    <location>
        <begin position="14"/>
        <end position="24"/>
    </location>
</feature>
<protein>
    <submittedName>
        <fullName evidence="2">Uncharacterized protein</fullName>
    </submittedName>
</protein>
<accession>A0A6J4QFT8</accession>
<dbReference type="EMBL" id="CADCUS010000566">
    <property type="protein sequence ID" value="CAA9442963.1"/>
    <property type="molecule type" value="Genomic_DNA"/>
</dbReference>
<dbReference type="AlphaFoldDB" id="A0A6J4QFT8"/>
<evidence type="ECO:0000313" key="2">
    <source>
        <dbReference type="EMBL" id="CAA9442963.1"/>
    </source>
</evidence>
<proteinExistence type="predicted"/>
<feature type="non-terminal residue" evidence="2">
    <location>
        <position position="31"/>
    </location>
</feature>
<organism evidence="2">
    <name type="scientific">uncultured Pseudonocardia sp</name>
    <dbReference type="NCBI Taxonomy" id="211455"/>
    <lineage>
        <taxon>Bacteria</taxon>
        <taxon>Bacillati</taxon>
        <taxon>Actinomycetota</taxon>
        <taxon>Actinomycetes</taxon>
        <taxon>Pseudonocardiales</taxon>
        <taxon>Pseudonocardiaceae</taxon>
        <taxon>Pseudonocardia</taxon>
        <taxon>environmental samples</taxon>
    </lineage>
</organism>